<name>A0AAD8ISI5_9APIA</name>
<dbReference type="AlphaFoldDB" id="A0AAD8ISI5"/>
<reference evidence="1" key="2">
    <citation type="submission" date="2023-05" db="EMBL/GenBank/DDBJ databases">
        <authorList>
            <person name="Schelkunov M.I."/>
        </authorList>
    </citation>
    <scope>NUCLEOTIDE SEQUENCE</scope>
    <source>
        <strain evidence="1">Hsosn_3</strain>
        <tissue evidence="1">Leaf</tissue>
    </source>
</reference>
<dbReference type="Proteomes" id="UP001237642">
    <property type="component" value="Unassembled WGS sequence"/>
</dbReference>
<keyword evidence="2" id="KW-1185">Reference proteome</keyword>
<sequence length="162" mass="18646">MSKPYVAVIKMIRRVSDESWECQWGLEERFPRYCNFLHSTHSAMRQWLDLAFQQQQIHQLYAPQKPTVSLSNAQPIHNGSPKLRSLASMSIFISLEGLKQQPTYILESQLLHASLEGEGSWALGEGLEFLDPKEEGTTLGWLQRAANTSLYCRWKDNMLVLH</sequence>
<reference evidence="1" key="1">
    <citation type="submission" date="2023-02" db="EMBL/GenBank/DDBJ databases">
        <title>Genome of toxic invasive species Heracleum sosnowskyi carries increased number of genes despite the absence of recent whole-genome duplications.</title>
        <authorList>
            <person name="Schelkunov M."/>
            <person name="Shtratnikova V."/>
            <person name="Makarenko M."/>
            <person name="Klepikova A."/>
            <person name="Omelchenko D."/>
            <person name="Novikova G."/>
            <person name="Obukhova E."/>
            <person name="Bogdanov V."/>
            <person name="Penin A."/>
            <person name="Logacheva M."/>
        </authorList>
    </citation>
    <scope>NUCLEOTIDE SEQUENCE</scope>
    <source>
        <strain evidence="1">Hsosn_3</strain>
        <tissue evidence="1">Leaf</tissue>
    </source>
</reference>
<protein>
    <submittedName>
        <fullName evidence="1">Uncharacterized protein</fullName>
    </submittedName>
</protein>
<organism evidence="1 2">
    <name type="scientific">Heracleum sosnowskyi</name>
    <dbReference type="NCBI Taxonomy" id="360622"/>
    <lineage>
        <taxon>Eukaryota</taxon>
        <taxon>Viridiplantae</taxon>
        <taxon>Streptophyta</taxon>
        <taxon>Embryophyta</taxon>
        <taxon>Tracheophyta</taxon>
        <taxon>Spermatophyta</taxon>
        <taxon>Magnoliopsida</taxon>
        <taxon>eudicotyledons</taxon>
        <taxon>Gunneridae</taxon>
        <taxon>Pentapetalae</taxon>
        <taxon>asterids</taxon>
        <taxon>campanulids</taxon>
        <taxon>Apiales</taxon>
        <taxon>Apiaceae</taxon>
        <taxon>Apioideae</taxon>
        <taxon>apioid superclade</taxon>
        <taxon>Tordylieae</taxon>
        <taxon>Tordyliinae</taxon>
        <taxon>Heracleum</taxon>
    </lineage>
</organism>
<evidence type="ECO:0000313" key="1">
    <source>
        <dbReference type="EMBL" id="KAK1389245.1"/>
    </source>
</evidence>
<proteinExistence type="predicted"/>
<gene>
    <name evidence="1" type="ORF">POM88_017423</name>
</gene>
<evidence type="ECO:0000313" key="2">
    <source>
        <dbReference type="Proteomes" id="UP001237642"/>
    </source>
</evidence>
<comment type="caution">
    <text evidence="1">The sequence shown here is derived from an EMBL/GenBank/DDBJ whole genome shotgun (WGS) entry which is preliminary data.</text>
</comment>
<dbReference type="EMBL" id="JAUIZM010000004">
    <property type="protein sequence ID" value="KAK1389245.1"/>
    <property type="molecule type" value="Genomic_DNA"/>
</dbReference>
<accession>A0AAD8ISI5</accession>